<reference evidence="1 2" key="1">
    <citation type="submission" date="2014-04" db="EMBL/GenBank/DDBJ databases">
        <authorList>
            <consortium name="DOE Joint Genome Institute"/>
            <person name="Kuo A."/>
            <person name="Kohler A."/>
            <person name="Costa M.D."/>
            <person name="Nagy L.G."/>
            <person name="Floudas D."/>
            <person name="Copeland A."/>
            <person name="Barry K.W."/>
            <person name="Cichocki N."/>
            <person name="Veneault-Fourrey C."/>
            <person name="LaButti K."/>
            <person name="Lindquist E.A."/>
            <person name="Lipzen A."/>
            <person name="Lundell T."/>
            <person name="Morin E."/>
            <person name="Murat C."/>
            <person name="Sun H."/>
            <person name="Tunlid A."/>
            <person name="Henrissat B."/>
            <person name="Grigoriev I.V."/>
            <person name="Hibbett D.S."/>
            <person name="Martin F."/>
            <person name="Nordberg H.P."/>
            <person name="Cantor M.N."/>
            <person name="Hua S.X."/>
        </authorList>
    </citation>
    <scope>NUCLEOTIDE SEQUENCE [LARGE SCALE GENOMIC DNA]</scope>
    <source>
        <strain evidence="1 2">441</strain>
    </source>
</reference>
<dbReference type="AlphaFoldDB" id="A0A0C9ZBA9"/>
<accession>A0A0C9ZBA9</accession>
<evidence type="ECO:0000313" key="1">
    <source>
        <dbReference type="EMBL" id="KIK19787.1"/>
    </source>
</evidence>
<dbReference type="EMBL" id="KN833778">
    <property type="protein sequence ID" value="KIK19787.1"/>
    <property type="molecule type" value="Genomic_DNA"/>
</dbReference>
<dbReference type="Proteomes" id="UP000054018">
    <property type="component" value="Unassembled WGS sequence"/>
</dbReference>
<name>A0A0C9ZBA9_9AGAM</name>
<dbReference type="OrthoDB" id="2688393at2759"/>
<keyword evidence="2" id="KW-1185">Reference proteome</keyword>
<dbReference type="HOGENOM" id="CLU_006344_5_3_1"/>
<gene>
    <name evidence="1" type="ORF">PISMIDRAFT_106961</name>
</gene>
<dbReference type="Pfam" id="PF18759">
    <property type="entry name" value="Plavaka"/>
    <property type="match status" value="1"/>
</dbReference>
<evidence type="ECO:0000313" key="2">
    <source>
        <dbReference type="Proteomes" id="UP000054018"/>
    </source>
</evidence>
<reference evidence="2" key="2">
    <citation type="submission" date="2015-01" db="EMBL/GenBank/DDBJ databases">
        <title>Evolutionary Origins and Diversification of the Mycorrhizal Mutualists.</title>
        <authorList>
            <consortium name="DOE Joint Genome Institute"/>
            <consortium name="Mycorrhizal Genomics Consortium"/>
            <person name="Kohler A."/>
            <person name="Kuo A."/>
            <person name="Nagy L.G."/>
            <person name="Floudas D."/>
            <person name="Copeland A."/>
            <person name="Barry K.W."/>
            <person name="Cichocki N."/>
            <person name="Veneault-Fourrey C."/>
            <person name="LaButti K."/>
            <person name="Lindquist E.A."/>
            <person name="Lipzen A."/>
            <person name="Lundell T."/>
            <person name="Morin E."/>
            <person name="Murat C."/>
            <person name="Riley R."/>
            <person name="Ohm R."/>
            <person name="Sun H."/>
            <person name="Tunlid A."/>
            <person name="Henrissat B."/>
            <person name="Grigoriev I.V."/>
            <person name="Hibbett D.S."/>
            <person name="Martin F."/>
        </authorList>
    </citation>
    <scope>NUCLEOTIDE SEQUENCE [LARGE SCALE GENOMIC DNA]</scope>
    <source>
        <strain evidence="2">441</strain>
    </source>
</reference>
<dbReference type="InterPro" id="IPR041078">
    <property type="entry name" value="Plavaka"/>
</dbReference>
<proteinExistence type="predicted"/>
<organism evidence="1 2">
    <name type="scientific">Pisolithus microcarpus 441</name>
    <dbReference type="NCBI Taxonomy" id="765257"/>
    <lineage>
        <taxon>Eukaryota</taxon>
        <taxon>Fungi</taxon>
        <taxon>Dikarya</taxon>
        <taxon>Basidiomycota</taxon>
        <taxon>Agaricomycotina</taxon>
        <taxon>Agaricomycetes</taxon>
        <taxon>Agaricomycetidae</taxon>
        <taxon>Boletales</taxon>
        <taxon>Sclerodermatineae</taxon>
        <taxon>Pisolithaceae</taxon>
        <taxon>Pisolithus</taxon>
    </lineage>
</organism>
<sequence length="164" mass="18811">MLIPSHRSAGITYFTYPFSSGAEWKFASWLTNSGLSMAAIDECLSLDVIKSQQFSFKTAKALWKLIKLLPSGPWWKYRSVKTESPTRRALQVFYRDAIECLQHLIHSPSNSGQVHFVPKKIYSATDRMQCIYIDWLTGDQAWELQVRTLTKAMYLFTFPPGCST</sequence>
<protein>
    <submittedName>
        <fullName evidence="1">Uncharacterized protein</fullName>
    </submittedName>
</protein>